<dbReference type="RefSeq" id="WP_238306482.1">
    <property type="nucleotide sequence ID" value="NZ_BPQM01000130.1"/>
</dbReference>
<dbReference type="GO" id="GO:0005886">
    <property type="term" value="C:plasma membrane"/>
    <property type="evidence" value="ECO:0007669"/>
    <property type="project" value="TreeGrafter"/>
</dbReference>
<dbReference type="GO" id="GO:0004190">
    <property type="term" value="F:aspartic-type endopeptidase activity"/>
    <property type="evidence" value="ECO:0007669"/>
    <property type="project" value="InterPro"/>
</dbReference>
<dbReference type="AlphaFoldDB" id="A0AA37HSC3"/>
<dbReference type="InterPro" id="IPR000045">
    <property type="entry name" value="Prepilin_IV_endopep_pep"/>
</dbReference>
<dbReference type="InterPro" id="IPR014032">
    <property type="entry name" value="Peptidase_A24A_bac"/>
</dbReference>
<organism evidence="5 6">
    <name type="scientific">Methylobacterium gregans</name>
    <dbReference type="NCBI Taxonomy" id="374424"/>
    <lineage>
        <taxon>Bacteria</taxon>
        <taxon>Pseudomonadati</taxon>
        <taxon>Pseudomonadota</taxon>
        <taxon>Alphaproteobacteria</taxon>
        <taxon>Hyphomicrobiales</taxon>
        <taxon>Methylobacteriaceae</taxon>
        <taxon>Methylobacterium</taxon>
    </lineage>
</organism>
<feature type="transmembrane region" description="Helical" evidence="3">
    <location>
        <begin position="119"/>
        <end position="138"/>
    </location>
</feature>
<keyword evidence="6" id="KW-1185">Reference proteome</keyword>
<feature type="transmembrane region" description="Helical" evidence="3">
    <location>
        <begin position="40"/>
        <end position="59"/>
    </location>
</feature>
<feature type="transmembrane region" description="Helical" evidence="3">
    <location>
        <begin position="95"/>
        <end position="113"/>
    </location>
</feature>
<evidence type="ECO:0000256" key="3">
    <source>
        <dbReference type="SAM" id="Phobius"/>
    </source>
</evidence>
<name>A0AA37HSC3_9HYPH</name>
<feature type="transmembrane region" description="Helical" evidence="3">
    <location>
        <begin position="12"/>
        <end position="33"/>
    </location>
</feature>
<comment type="caution">
    <text evidence="5">The sequence shown here is derived from an EMBL/GenBank/DDBJ whole genome shotgun (WGS) entry which is preliminary data.</text>
</comment>
<evidence type="ECO:0000313" key="5">
    <source>
        <dbReference type="EMBL" id="GJD81192.1"/>
    </source>
</evidence>
<keyword evidence="3" id="KW-1133">Transmembrane helix</keyword>
<dbReference type="Pfam" id="PF01478">
    <property type="entry name" value="Peptidase_A24"/>
    <property type="match status" value="1"/>
</dbReference>
<evidence type="ECO:0000256" key="2">
    <source>
        <dbReference type="RuleBase" id="RU003793"/>
    </source>
</evidence>
<keyword evidence="3" id="KW-0812">Transmembrane</keyword>
<feature type="transmembrane region" description="Helical" evidence="3">
    <location>
        <begin position="71"/>
        <end position="88"/>
    </location>
</feature>
<dbReference type="GO" id="GO:0006465">
    <property type="term" value="P:signal peptide processing"/>
    <property type="evidence" value="ECO:0007669"/>
    <property type="project" value="TreeGrafter"/>
</dbReference>
<evidence type="ECO:0000256" key="1">
    <source>
        <dbReference type="ARBA" id="ARBA00005801"/>
    </source>
</evidence>
<reference evidence="5" key="1">
    <citation type="journal article" date="2016" name="Front. Microbiol.">
        <title>Genome Sequence of the Piezophilic, Mesophilic Sulfate-Reducing Bacterium Desulfovibrio indicus J2T.</title>
        <authorList>
            <person name="Cao J."/>
            <person name="Maignien L."/>
            <person name="Shao Z."/>
            <person name="Alain K."/>
            <person name="Jebbar M."/>
        </authorList>
    </citation>
    <scope>NUCLEOTIDE SEQUENCE</scope>
    <source>
        <strain evidence="5">NBRC 103626</strain>
    </source>
</reference>
<comment type="similarity">
    <text evidence="1 2">Belongs to the peptidase A24 family.</text>
</comment>
<sequence>MLSAPMLSAHWPAWLPVLLPVLLPLPITLAAAAIDLRRRIIPDLLNLTLLGLGLAVAAWEDPALSSLAERLAQVALAFGLFWALRALHARLRGRIGLGLGDVKFIAAATAWIGLVGLPLLILTASLAALVGVLVAILAGGRIDRAARLPFGPFLALGLHAVLAAEHAL</sequence>
<dbReference type="PANTHER" id="PTHR30487:SF0">
    <property type="entry name" value="PREPILIN LEADER PEPTIDASE_N-METHYLTRANSFERASE-RELATED"/>
    <property type="match status" value="1"/>
</dbReference>
<protein>
    <recommendedName>
        <fullName evidence="4">Prepilin type IV endopeptidase peptidase domain-containing protein</fullName>
    </recommendedName>
</protein>
<dbReference type="PRINTS" id="PR00864">
    <property type="entry name" value="PREPILNPTASE"/>
</dbReference>
<dbReference type="PANTHER" id="PTHR30487">
    <property type="entry name" value="TYPE 4 PREPILIN-LIKE PROTEINS LEADER PEPTIDE-PROCESSING ENZYME"/>
    <property type="match status" value="1"/>
</dbReference>
<proteinExistence type="inferred from homology"/>
<evidence type="ECO:0000313" key="6">
    <source>
        <dbReference type="Proteomes" id="UP001055108"/>
    </source>
</evidence>
<dbReference type="EMBL" id="BPQM01000130">
    <property type="protein sequence ID" value="GJD81192.1"/>
    <property type="molecule type" value="Genomic_DNA"/>
</dbReference>
<feature type="domain" description="Prepilin type IV endopeptidase peptidase" evidence="4">
    <location>
        <begin position="27"/>
        <end position="130"/>
    </location>
</feature>
<dbReference type="InterPro" id="IPR050882">
    <property type="entry name" value="Prepilin_peptidase/N-MTase"/>
</dbReference>
<accession>A0AA37HSC3</accession>
<reference evidence="5" key="2">
    <citation type="submission" date="2021-08" db="EMBL/GenBank/DDBJ databases">
        <authorList>
            <person name="Tani A."/>
            <person name="Ola A."/>
            <person name="Ogura Y."/>
            <person name="Katsura K."/>
            <person name="Hayashi T."/>
        </authorList>
    </citation>
    <scope>NUCLEOTIDE SEQUENCE</scope>
    <source>
        <strain evidence="5">NBRC 103626</strain>
    </source>
</reference>
<dbReference type="Gene3D" id="1.20.120.1220">
    <property type="match status" value="1"/>
</dbReference>
<dbReference type="Proteomes" id="UP001055108">
    <property type="component" value="Unassembled WGS sequence"/>
</dbReference>
<keyword evidence="3" id="KW-0472">Membrane</keyword>
<evidence type="ECO:0000259" key="4">
    <source>
        <dbReference type="Pfam" id="PF01478"/>
    </source>
</evidence>
<gene>
    <name evidence="5" type="ORF">NBEOAGPD_4437</name>
</gene>